<dbReference type="AlphaFoldDB" id="A0A517MI86"/>
<dbReference type="OrthoDB" id="267798at2"/>
<dbReference type="Proteomes" id="UP000320672">
    <property type="component" value="Chromosome"/>
</dbReference>
<reference evidence="3 4" key="1">
    <citation type="submission" date="2019-02" db="EMBL/GenBank/DDBJ databases">
        <title>Deep-cultivation of Planctomycetes and their phenomic and genomic characterization uncovers novel biology.</title>
        <authorList>
            <person name="Wiegand S."/>
            <person name="Jogler M."/>
            <person name="Boedeker C."/>
            <person name="Pinto D."/>
            <person name="Vollmers J."/>
            <person name="Rivas-Marin E."/>
            <person name="Kohn T."/>
            <person name="Peeters S.H."/>
            <person name="Heuer A."/>
            <person name="Rast P."/>
            <person name="Oberbeckmann S."/>
            <person name="Bunk B."/>
            <person name="Jeske O."/>
            <person name="Meyerdierks A."/>
            <person name="Storesund J.E."/>
            <person name="Kallscheuer N."/>
            <person name="Luecker S."/>
            <person name="Lage O.M."/>
            <person name="Pohl T."/>
            <person name="Merkel B.J."/>
            <person name="Hornburger P."/>
            <person name="Mueller R.-W."/>
            <person name="Bruemmer F."/>
            <person name="Labrenz M."/>
            <person name="Spormann A.M."/>
            <person name="Op den Camp H."/>
            <person name="Overmann J."/>
            <person name="Amann R."/>
            <person name="Jetten M.S.M."/>
            <person name="Mascher T."/>
            <person name="Medema M.H."/>
            <person name="Devos D.P."/>
            <person name="Kaster A.-K."/>
            <person name="Ovreas L."/>
            <person name="Rohde M."/>
            <person name="Galperin M.Y."/>
            <person name="Jogler C."/>
        </authorList>
    </citation>
    <scope>NUCLEOTIDE SEQUENCE [LARGE SCALE GENOMIC DNA]</scope>
    <source>
        <strain evidence="3 4">FF011L</strain>
    </source>
</reference>
<organism evidence="3 4">
    <name type="scientific">Roseimaritima multifibrata</name>
    <dbReference type="NCBI Taxonomy" id="1930274"/>
    <lineage>
        <taxon>Bacteria</taxon>
        <taxon>Pseudomonadati</taxon>
        <taxon>Planctomycetota</taxon>
        <taxon>Planctomycetia</taxon>
        <taxon>Pirellulales</taxon>
        <taxon>Pirellulaceae</taxon>
        <taxon>Roseimaritima</taxon>
    </lineage>
</organism>
<keyword evidence="1" id="KW-0145">Chemotaxis</keyword>
<dbReference type="CDD" id="cd17905">
    <property type="entry name" value="CheC-like"/>
    <property type="match status" value="1"/>
</dbReference>
<keyword evidence="2" id="KW-0378">Hydrolase</keyword>
<dbReference type="Gene3D" id="3.40.1550.10">
    <property type="entry name" value="CheC-like"/>
    <property type="match status" value="1"/>
</dbReference>
<name>A0A517MI86_9BACT</name>
<dbReference type="InterPro" id="IPR050992">
    <property type="entry name" value="CheZ_family_phosphatases"/>
</dbReference>
<dbReference type="PANTHER" id="PTHR43693">
    <property type="entry name" value="PROTEIN PHOSPHATASE CHEZ"/>
    <property type="match status" value="1"/>
</dbReference>
<dbReference type="RefSeq" id="WP_145352608.1">
    <property type="nucleotide sequence ID" value="NZ_CP036262.1"/>
</dbReference>
<protein>
    <recommendedName>
        <fullName evidence="5">CheY-P phosphatase CheC</fullName>
    </recommendedName>
</protein>
<evidence type="ECO:0000313" key="4">
    <source>
        <dbReference type="Proteomes" id="UP000320672"/>
    </source>
</evidence>
<proteinExistence type="predicted"/>
<accession>A0A517MI86</accession>
<dbReference type="InterPro" id="IPR028976">
    <property type="entry name" value="CheC-like_sf"/>
</dbReference>
<evidence type="ECO:0000313" key="3">
    <source>
        <dbReference type="EMBL" id="QDS94596.1"/>
    </source>
</evidence>
<dbReference type="GO" id="GO:0016787">
    <property type="term" value="F:hydrolase activity"/>
    <property type="evidence" value="ECO:0007669"/>
    <property type="project" value="UniProtKB-KW"/>
</dbReference>
<dbReference type="PANTHER" id="PTHR43693:SF1">
    <property type="entry name" value="PROTEIN PHOSPHATASE CHEZ"/>
    <property type="match status" value="1"/>
</dbReference>
<gene>
    <name evidence="3" type="ORF">FF011L_33750</name>
</gene>
<sequence>MTDQGENLLSATQLATLESTFRRGSASASEALAKWIGKPSVVDFDSLEQLPMEEATELLTRGDDAPICSCSMQIQGIITGEMILAFDDASGWALADILLDNPQGTTTEWTELTTSAALETTNILCCAYLNALQQSLSVGSESQEVVPTPPRFSREFAESLMEFVLMGQAIAFDQAILARTRFEIDRLAVNWTLLFVPDAESMSRLPELLLSGESER</sequence>
<dbReference type="EMBL" id="CP036262">
    <property type="protein sequence ID" value="QDS94596.1"/>
    <property type="molecule type" value="Genomic_DNA"/>
</dbReference>
<dbReference type="GO" id="GO:0006935">
    <property type="term" value="P:chemotaxis"/>
    <property type="evidence" value="ECO:0007669"/>
    <property type="project" value="UniProtKB-KW"/>
</dbReference>
<evidence type="ECO:0008006" key="5">
    <source>
        <dbReference type="Google" id="ProtNLM"/>
    </source>
</evidence>
<dbReference type="KEGG" id="rml:FF011L_33750"/>
<dbReference type="SUPFAM" id="SSF103039">
    <property type="entry name" value="CheC-like"/>
    <property type="match status" value="1"/>
</dbReference>
<keyword evidence="4" id="KW-1185">Reference proteome</keyword>
<evidence type="ECO:0000256" key="1">
    <source>
        <dbReference type="ARBA" id="ARBA00022500"/>
    </source>
</evidence>
<evidence type="ECO:0000256" key="2">
    <source>
        <dbReference type="ARBA" id="ARBA00022801"/>
    </source>
</evidence>